<accession>A0A0C1YE88</accession>
<evidence type="ECO:0000256" key="9">
    <source>
        <dbReference type="ARBA" id="ARBA00031501"/>
    </source>
</evidence>
<dbReference type="GO" id="GO:0004134">
    <property type="term" value="F:4-alpha-glucanotransferase activity"/>
    <property type="evidence" value="ECO:0007669"/>
    <property type="project" value="UniProtKB-EC"/>
</dbReference>
<dbReference type="SUPFAM" id="SSF51445">
    <property type="entry name" value="(Trans)glycosidases"/>
    <property type="match status" value="1"/>
</dbReference>
<evidence type="ECO:0000256" key="8">
    <source>
        <dbReference type="ARBA" id="ARBA00031423"/>
    </source>
</evidence>
<evidence type="ECO:0000256" key="10">
    <source>
        <dbReference type="RuleBase" id="RU361207"/>
    </source>
</evidence>
<dbReference type="PANTHER" id="PTHR32438:SF5">
    <property type="entry name" value="4-ALPHA-GLUCANOTRANSFERASE DPE1, CHLOROPLASTIC_AMYLOPLASTIC"/>
    <property type="match status" value="1"/>
</dbReference>
<dbReference type="InterPro" id="IPR017853">
    <property type="entry name" value="GH"/>
</dbReference>
<proteinExistence type="inferred from homology"/>
<comment type="caution">
    <text evidence="11">The sequence shown here is derived from an EMBL/GenBank/DDBJ whole genome shotgun (WGS) entry which is preliminary data.</text>
</comment>
<dbReference type="EMBL" id="JTHE02000003">
    <property type="protein sequence ID" value="NEV66779.1"/>
    <property type="molecule type" value="Genomic_DNA"/>
</dbReference>
<evidence type="ECO:0000256" key="3">
    <source>
        <dbReference type="ARBA" id="ARBA00012560"/>
    </source>
</evidence>
<keyword evidence="6 10" id="KW-0808">Transferase</keyword>
<dbReference type="Pfam" id="PF02446">
    <property type="entry name" value="Glyco_hydro_77"/>
    <property type="match status" value="1"/>
</dbReference>
<evidence type="ECO:0000256" key="2">
    <source>
        <dbReference type="ARBA" id="ARBA00005684"/>
    </source>
</evidence>
<evidence type="ECO:0000256" key="1">
    <source>
        <dbReference type="ARBA" id="ARBA00000439"/>
    </source>
</evidence>
<comment type="catalytic activity">
    <reaction evidence="1 10">
        <text>Transfers a segment of a (1-&gt;4)-alpha-D-glucan to a new position in an acceptor, which may be glucose or a (1-&gt;4)-alpha-D-glucan.</text>
        <dbReference type="EC" id="2.4.1.25"/>
    </reaction>
</comment>
<reference evidence="11" key="3">
    <citation type="submission" date="2020-02" db="EMBL/GenBank/DDBJ databases">
        <authorList>
            <person name="Sarangi A.N."/>
            <person name="Ghosh S."/>
            <person name="Mukherjee M."/>
            <person name="Tripathy S."/>
        </authorList>
    </citation>
    <scope>NUCLEOTIDE SEQUENCE</scope>
    <source>
        <strain evidence="11">BDU141951</strain>
    </source>
</reference>
<name>A0A0C1YE88_9CYAN</name>
<dbReference type="PANTHER" id="PTHR32438">
    <property type="entry name" value="4-ALPHA-GLUCANOTRANSFERASE DPE1, CHLOROPLASTIC/AMYLOPLASTIC"/>
    <property type="match status" value="1"/>
</dbReference>
<dbReference type="EC" id="2.4.1.25" evidence="3 10"/>
<dbReference type="NCBIfam" id="TIGR00217">
    <property type="entry name" value="malQ"/>
    <property type="match status" value="1"/>
</dbReference>
<dbReference type="InterPro" id="IPR003385">
    <property type="entry name" value="Glyco_hydro_77"/>
</dbReference>
<dbReference type="NCBIfam" id="NF011080">
    <property type="entry name" value="PRK14508.1-3"/>
    <property type="match status" value="1"/>
</dbReference>
<evidence type="ECO:0000256" key="7">
    <source>
        <dbReference type="ARBA" id="ARBA00023277"/>
    </source>
</evidence>
<gene>
    <name evidence="11" type="primary">malQ</name>
    <name evidence="11" type="ORF">QQ91_006580</name>
</gene>
<keyword evidence="5 10" id="KW-0328">Glycosyltransferase</keyword>
<evidence type="ECO:0000256" key="5">
    <source>
        <dbReference type="ARBA" id="ARBA00022676"/>
    </source>
</evidence>
<evidence type="ECO:0000313" key="11">
    <source>
        <dbReference type="EMBL" id="NEV66779.1"/>
    </source>
</evidence>
<dbReference type="Gene3D" id="3.20.20.80">
    <property type="entry name" value="Glycosidases"/>
    <property type="match status" value="1"/>
</dbReference>
<reference evidence="11" key="2">
    <citation type="journal article" date="2015" name="Genome Announc.">
        <title>Draft Genome Sequence of Filamentous Marine Cyanobacterium Lyngbya confervoides Strain BDU141951.</title>
        <authorList>
            <person name="Chandrababunaidu M.M."/>
            <person name="Sen D."/>
            <person name="Tripathy S."/>
        </authorList>
    </citation>
    <scope>NUCLEOTIDE SEQUENCE</scope>
    <source>
        <strain evidence="11">BDU141951</strain>
    </source>
</reference>
<sequence>MPFQRASGILLHPTSFPGRFGMGDLGPTAYEFVDFLAETGQQLWQVLPLGPTGHGNSPYMSYSSMAGNHMLISLEKLRDRGLLEQSDLDEFPHFTEDEVDFGNVLPTKLKLLEKAAETFNATADDEARSEYEAFCQERAFWLDDYAFFMALKRAHNGASWHQWESALARREPMAMAEWHDKLATVISYHKYFQFEFTRQWQELKQYTNERHIQIVGDMPIYVAHDSVDVWAFPHNFMIDKETLEPAEMAGVPPDYFSETGQLWGNPTYNWEEIQKREFRWWLQRVKSLLDYVDLTRIDHFRGFEAYWAVPEGEETALNGEWVQAPGEAFFNAVKAEFGSLPILAEDLGVITPEVEALRDQFDFPGMKILQFAFGGDHTNPYLPFNYVRNCLVYTGTHDNDTTVGWFDKASEYERDRVLRYLGGLHADGIHWDLIRLALSSIANQAIIPLQDVLGLGSFARMNSPGKPDGNWAWRYRSEMLTGELRERLRELTRLYSRAPVHWY</sequence>
<evidence type="ECO:0000256" key="4">
    <source>
        <dbReference type="ARBA" id="ARBA00020295"/>
    </source>
</evidence>
<reference evidence="11" key="1">
    <citation type="submission" date="2014-11" db="EMBL/GenBank/DDBJ databases">
        <authorList>
            <person name="Malar M.C."/>
            <person name="Sen D."/>
            <person name="Tripathy S."/>
        </authorList>
    </citation>
    <scope>NUCLEOTIDE SEQUENCE</scope>
    <source>
        <strain evidence="11">BDU141951</strain>
    </source>
</reference>
<evidence type="ECO:0000256" key="6">
    <source>
        <dbReference type="ARBA" id="ARBA00022679"/>
    </source>
</evidence>
<dbReference type="AlphaFoldDB" id="A0A0C1YE88"/>
<dbReference type="GO" id="GO:0005975">
    <property type="term" value="P:carbohydrate metabolic process"/>
    <property type="evidence" value="ECO:0007669"/>
    <property type="project" value="InterPro"/>
</dbReference>
<organism evidence="11">
    <name type="scientific">Lyngbya confervoides BDU141951</name>
    <dbReference type="NCBI Taxonomy" id="1574623"/>
    <lineage>
        <taxon>Bacteria</taxon>
        <taxon>Bacillati</taxon>
        <taxon>Cyanobacteriota</taxon>
        <taxon>Cyanophyceae</taxon>
        <taxon>Oscillatoriophycideae</taxon>
        <taxon>Oscillatoriales</taxon>
        <taxon>Microcoleaceae</taxon>
        <taxon>Lyngbya</taxon>
    </lineage>
</organism>
<keyword evidence="7 10" id="KW-0119">Carbohydrate metabolism</keyword>
<protein>
    <recommendedName>
        <fullName evidence="4 10">4-alpha-glucanotransferase</fullName>
        <ecNumber evidence="3 10">2.4.1.25</ecNumber>
    </recommendedName>
    <alternativeName>
        <fullName evidence="8 10">Amylomaltase</fullName>
    </alternativeName>
    <alternativeName>
        <fullName evidence="9 10">Disproportionating enzyme</fullName>
    </alternativeName>
</protein>
<dbReference type="NCBIfam" id="NF011079">
    <property type="entry name" value="PRK14508.1-2"/>
    <property type="match status" value="1"/>
</dbReference>
<comment type="similarity">
    <text evidence="2 10">Belongs to the disproportionating enzyme family.</text>
</comment>